<evidence type="ECO:0000313" key="2">
    <source>
        <dbReference type="EMBL" id="NDL64231.1"/>
    </source>
</evidence>
<organism evidence="2 3">
    <name type="scientific">Acerihabitans arboris</name>
    <dbReference type="NCBI Taxonomy" id="2691583"/>
    <lineage>
        <taxon>Bacteria</taxon>
        <taxon>Pseudomonadati</taxon>
        <taxon>Pseudomonadota</taxon>
        <taxon>Gammaproteobacteria</taxon>
        <taxon>Enterobacterales</taxon>
        <taxon>Pectobacteriaceae</taxon>
        <taxon>Acerihabitans</taxon>
    </lineage>
</organism>
<gene>
    <name evidence="2" type="ORF">GRH90_15940</name>
</gene>
<dbReference type="AlphaFoldDB" id="A0A845SNR7"/>
<keyword evidence="3" id="KW-1185">Reference proteome</keyword>
<accession>A0A845SNR7</accession>
<dbReference type="InterPro" id="IPR036390">
    <property type="entry name" value="WH_DNA-bd_sf"/>
</dbReference>
<evidence type="ECO:0000313" key="3">
    <source>
        <dbReference type="Proteomes" id="UP000461443"/>
    </source>
</evidence>
<sequence>MLLVYLSGNKPAGKILHAAVNEARQKCGLLAPELVPSPALAPVETTDAIPQNEAKSFPEHALPNPTQSPVATFTKSYSHSQASDIASSAPALVSAIEQNEPANDAENELTRAQETGCTPGELLNILDQLTIEGGGVSQGNMSTPDTTALMVSSDDAQCPPSPTVATLSPGEQFWQWLVSSVADASLTVNASDSLLHVMVQYVFVQSPECFYRYLAAEHRTETGKNDIQKNFEALNHHYSRNGKGLYIYRRYENEKREGRFTKISGYMIPLRLIFTQEVNLSDSPWLSPNK</sequence>
<dbReference type="SUPFAM" id="SSF46785">
    <property type="entry name" value="Winged helix' DNA-binding domain"/>
    <property type="match status" value="1"/>
</dbReference>
<comment type="caution">
    <text evidence="2">The sequence shown here is derived from an EMBL/GenBank/DDBJ whole genome shotgun (WGS) entry which is preliminary data.</text>
</comment>
<dbReference type="InterPro" id="IPR011093">
    <property type="entry name" value="TraI_2_C"/>
</dbReference>
<feature type="domain" description="Putative conjugal transfer nickase/helicase TraI C-terminal" evidence="1">
    <location>
        <begin position="170"/>
        <end position="280"/>
    </location>
</feature>
<dbReference type="Pfam" id="PF07515">
    <property type="entry name" value="TraI_2_C"/>
    <property type="match status" value="1"/>
</dbReference>
<dbReference type="EMBL" id="WUBS01000011">
    <property type="protein sequence ID" value="NDL64231.1"/>
    <property type="molecule type" value="Genomic_DNA"/>
</dbReference>
<name>A0A845SNR7_9GAMM</name>
<dbReference type="InterPro" id="IPR036388">
    <property type="entry name" value="WH-like_DNA-bd_sf"/>
</dbReference>
<proteinExistence type="predicted"/>
<dbReference type="Gene3D" id="2.40.10.200">
    <property type="entry name" value="STY4665 C-terminal domain-like"/>
    <property type="match status" value="1"/>
</dbReference>
<reference evidence="2 3" key="1">
    <citation type="submission" date="2019-12" db="EMBL/GenBank/DDBJ databases">
        <authorList>
            <person name="Lee S.D."/>
        </authorList>
    </citation>
    <scope>NUCLEOTIDE SEQUENCE [LARGE SCALE GENOMIC DNA]</scope>
    <source>
        <strain evidence="2 3">SAP-6</strain>
    </source>
</reference>
<reference evidence="2 3" key="2">
    <citation type="submission" date="2020-02" db="EMBL/GenBank/DDBJ databases">
        <title>The new genus of Enterobacteriales.</title>
        <authorList>
            <person name="Kim I.S."/>
        </authorList>
    </citation>
    <scope>NUCLEOTIDE SEQUENCE [LARGE SCALE GENOMIC DNA]</scope>
    <source>
        <strain evidence="2 3">SAP-6</strain>
    </source>
</reference>
<dbReference type="Gene3D" id="1.10.10.10">
    <property type="entry name" value="Winged helix-like DNA-binding domain superfamily/Winged helix DNA-binding domain"/>
    <property type="match status" value="1"/>
</dbReference>
<dbReference type="Proteomes" id="UP000461443">
    <property type="component" value="Unassembled WGS sequence"/>
</dbReference>
<evidence type="ECO:0000259" key="1">
    <source>
        <dbReference type="Pfam" id="PF07515"/>
    </source>
</evidence>
<protein>
    <recommendedName>
        <fullName evidence="1">Putative conjugal transfer nickase/helicase TraI C-terminal domain-containing protein</fullName>
    </recommendedName>
</protein>